<feature type="region of interest" description="Disordered" evidence="1">
    <location>
        <begin position="53"/>
        <end position="107"/>
    </location>
</feature>
<feature type="transmembrane region" description="Helical" evidence="2">
    <location>
        <begin position="116"/>
        <end position="137"/>
    </location>
</feature>
<keyword evidence="2" id="KW-0472">Membrane</keyword>
<reference evidence="4 5" key="1">
    <citation type="submission" date="2019-08" db="EMBL/GenBank/DDBJ databases">
        <title>In-depth cultivation of the pig gut microbiome towards novel bacterial diversity and tailored functional studies.</title>
        <authorList>
            <person name="Wylensek D."/>
            <person name="Hitch T.C.A."/>
            <person name="Clavel T."/>
        </authorList>
    </citation>
    <scope>NUCLEOTIDE SEQUENCE [LARGE SCALE GENOMIC DNA]</scope>
    <source>
        <strain evidence="5">WCA-380-WT-3B3</strain>
    </source>
</reference>
<dbReference type="Proteomes" id="UP000430222">
    <property type="component" value="Unassembled WGS sequence"/>
</dbReference>
<evidence type="ECO:0000313" key="4">
    <source>
        <dbReference type="EMBL" id="MSV25973.1"/>
    </source>
</evidence>
<feature type="transmembrane region" description="Helical" evidence="2">
    <location>
        <begin position="144"/>
        <end position="165"/>
    </location>
</feature>
<evidence type="ECO:0000256" key="2">
    <source>
        <dbReference type="SAM" id="Phobius"/>
    </source>
</evidence>
<comment type="caution">
    <text evidence="4">The sequence shown here is derived from an EMBL/GenBank/DDBJ whole genome shotgun (WGS) entry which is preliminary data.</text>
</comment>
<evidence type="ECO:0008006" key="6">
    <source>
        <dbReference type="Google" id="ProtNLM"/>
    </source>
</evidence>
<sequence>MMINMKKLAAVVMVGVMAAVAVPAVTSATVGTAYAAKGGAKLGGGVKSAPKAAAPKAVAPSKNNSKSVSGNGEGYKPSKDAKSLEKNAPAASSKAAAGNAANTQSGSRWGSALRNIGLFAGGMMLGSMLSHLFGGLGGGMMADILGLVMNILMVAAVFLILRWAWNKFRGRGKETNVYRASRMNSQPQEPLNVTPHSGSQQRMEIHDIKGPDDGYEAKSTADKYRSR</sequence>
<proteinExistence type="predicted"/>
<keyword evidence="2" id="KW-1133">Transmembrane helix</keyword>
<gene>
    <name evidence="4" type="ORF">FYJ78_12525</name>
</gene>
<evidence type="ECO:0000256" key="1">
    <source>
        <dbReference type="SAM" id="MobiDB-lite"/>
    </source>
</evidence>
<feature type="compositionally biased region" description="Basic and acidic residues" evidence="1">
    <location>
        <begin position="203"/>
        <end position="227"/>
    </location>
</feature>
<evidence type="ECO:0000256" key="3">
    <source>
        <dbReference type="SAM" id="SignalP"/>
    </source>
</evidence>
<feature type="compositionally biased region" description="Low complexity" evidence="1">
    <location>
        <begin position="86"/>
        <end position="102"/>
    </location>
</feature>
<accession>A0A6I2UUZ1</accession>
<feature type="compositionally biased region" description="Low complexity" evidence="1">
    <location>
        <begin position="53"/>
        <end position="70"/>
    </location>
</feature>
<keyword evidence="2" id="KW-0812">Transmembrane</keyword>
<dbReference type="AlphaFoldDB" id="A0A6I2UUZ1"/>
<dbReference type="EMBL" id="VUNL01000021">
    <property type="protein sequence ID" value="MSV25973.1"/>
    <property type="molecule type" value="Genomic_DNA"/>
</dbReference>
<feature type="compositionally biased region" description="Basic and acidic residues" evidence="1">
    <location>
        <begin position="76"/>
        <end position="85"/>
    </location>
</feature>
<feature type="chain" id="PRO_5039146948" description="Import inner membrane translocase subunit Tim44" evidence="3">
    <location>
        <begin position="24"/>
        <end position="227"/>
    </location>
</feature>
<dbReference type="RefSeq" id="WP_154621739.1">
    <property type="nucleotide sequence ID" value="NZ_VUNL01000021.1"/>
</dbReference>
<keyword evidence="3" id="KW-0732">Signal</keyword>
<feature type="compositionally biased region" description="Polar residues" evidence="1">
    <location>
        <begin position="182"/>
        <end position="202"/>
    </location>
</feature>
<feature type="region of interest" description="Disordered" evidence="1">
    <location>
        <begin position="182"/>
        <end position="227"/>
    </location>
</feature>
<organism evidence="4 5">
    <name type="scientific">Selenomonas montiformis</name>
    <dbReference type="NCBI Taxonomy" id="2652285"/>
    <lineage>
        <taxon>Bacteria</taxon>
        <taxon>Bacillati</taxon>
        <taxon>Bacillota</taxon>
        <taxon>Negativicutes</taxon>
        <taxon>Selenomonadales</taxon>
        <taxon>Selenomonadaceae</taxon>
        <taxon>Selenomonas</taxon>
    </lineage>
</organism>
<name>A0A6I2UUZ1_9FIRM</name>
<evidence type="ECO:0000313" key="5">
    <source>
        <dbReference type="Proteomes" id="UP000430222"/>
    </source>
</evidence>
<protein>
    <recommendedName>
        <fullName evidence="6">Import inner membrane translocase subunit Tim44</fullName>
    </recommendedName>
</protein>
<feature type="signal peptide" evidence="3">
    <location>
        <begin position="1"/>
        <end position="23"/>
    </location>
</feature>
<keyword evidence="5" id="KW-1185">Reference proteome</keyword>